<dbReference type="SUPFAM" id="SSF118310">
    <property type="entry name" value="AN1-like Zinc finger"/>
    <property type="match status" value="2"/>
</dbReference>
<dbReference type="InterPro" id="IPR035896">
    <property type="entry name" value="AN1-like_Znf"/>
</dbReference>
<dbReference type="Gene3D" id="4.10.1110.10">
    <property type="entry name" value="AN1-like Zinc finger"/>
    <property type="match status" value="2"/>
</dbReference>
<accession>A0AAW0YW60</accession>
<dbReference type="PANTHER" id="PTHR14677">
    <property type="entry name" value="ARSENITE INDUCUBLE RNA ASSOCIATED PROTEIN AIP-1-RELATED"/>
    <property type="match status" value="1"/>
</dbReference>
<dbReference type="PANTHER" id="PTHR14677:SF40">
    <property type="entry name" value="CDC48-ASSOCIATED UBIQUITIN-LIKE_ZINC FINGER PROTEIN 1"/>
    <property type="match status" value="1"/>
</dbReference>
<dbReference type="EMBL" id="JBCAWK010000010">
    <property type="protein sequence ID" value="KAK8847557.1"/>
    <property type="molecule type" value="Genomic_DNA"/>
</dbReference>
<organism evidence="2 3">
    <name type="scientific">Kwoniella newhampshirensis</name>
    <dbReference type="NCBI Taxonomy" id="1651941"/>
    <lineage>
        <taxon>Eukaryota</taxon>
        <taxon>Fungi</taxon>
        <taxon>Dikarya</taxon>
        <taxon>Basidiomycota</taxon>
        <taxon>Agaricomycotina</taxon>
        <taxon>Tremellomycetes</taxon>
        <taxon>Tremellales</taxon>
        <taxon>Cryptococcaceae</taxon>
        <taxon>Kwoniella</taxon>
    </lineage>
</organism>
<proteinExistence type="predicted"/>
<feature type="compositionally biased region" description="Low complexity" evidence="1">
    <location>
        <begin position="176"/>
        <end position="202"/>
    </location>
</feature>
<evidence type="ECO:0000313" key="2">
    <source>
        <dbReference type="EMBL" id="KAK8847557.1"/>
    </source>
</evidence>
<evidence type="ECO:0000313" key="3">
    <source>
        <dbReference type="Proteomes" id="UP001388673"/>
    </source>
</evidence>
<dbReference type="GeneID" id="92182674"/>
<gene>
    <name evidence="2" type="ORF">IAR55_005416</name>
</gene>
<dbReference type="AlphaFoldDB" id="A0AAW0YW60"/>
<evidence type="ECO:0008006" key="4">
    <source>
        <dbReference type="Google" id="ProtNLM"/>
    </source>
</evidence>
<dbReference type="RefSeq" id="XP_066801075.1">
    <property type="nucleotide sequence ID" value="XM_066948507.1"/>
</dbReference>
<dbReference type="KEGG" id="kne:92182674"/>
<sequence>MSILSPGTRCTGCALIDFLPITCPRCSLPYCAQHIHSHVCTASSQDDPSKDEDVAVGRLGRGKMSCEMRECERESIESVAGLASGSGSGMGEGEEVKIAREVRCSGCGGAFCVLHRAQTSHTCPAPLVHNERHDAFLTRRERAQQVIGQHFPEHKGKVVPKPPPAREIVRKRPSSPERLPPSLQQPTASGSDSSIATSSRGDGSSSITTVRKTKAEKMWEIHVRKIRMGAQPLIPGGGGAGTDTEKRFFEWGTDLDRSRVEGWKTQGQKWVAKLDRVWVGVDTPVGKVMDLIIAQAKVARPKSDDPTQTLGLVCLHAPPDGERIVVSLDLSRPAGEAIVEGSIMILVRGK</sequence>
<comment type="caution">
    <text evidence="2">The sequence shown here is derived from an EMBL/GenBank/DDBJ whole genome shotgun (WGS) entry which is preliminary data.</text>
</comment>
<reference evidence="2 3" key="1">
    <citation type="journal article" date="2024" name="bioRxiv">
        <title>Comparative genomics of Cryptococcus and Kwoniella reveals pathogenesis evolution and contrasting karyotype dynamics via intercentromeric recombination or chromosome fusion.</title>
        <authorList>
            <person name="Coelho M.A."/>
            <person name="David-Palma M."/>
            <person name="Shea T."/>
            <person name="Bowers K."/>
            <person name="McGinley-Smith S."/>
            <person name="Mohammad A.W."/>
            <person name="Gnirke A."/>
            <person name="Yurkov A.M."/>
            <person name="Nowrousian M."/>
            <person name="Sun S."/>
            <person name="Cuomo C.A."/>
            <person name="Heitman J."/>
        </authorList>
    </citation>
    <scope>NUCLEOTIDE SEQUENCE [LARGE SCALE GENOMIC DNA]</scope>
    <source>
        <strain evidence="2 3">CBS 13917</strain>
    </source>
</reference>
<name>A0AAW0YW60_9TREE</name>
<feature type="region of interest" description="Disordered" evidence="1">
    <location>
        <begin position="148"/>
        <end position="211"/>
    </location>
</feature>
<dbReference type="GO" id="GO:0005737">
    <property type="term" value="C:cytoplasm"/>
    <property type="evidence" value="ECO:0007669"/>
    <property type="project" value="TreeGrafter"/>
</dbReference>
<protein>
    <recommendedName>
        <fullName evidence="4">AN1-type domain-containing protein</fullName>
    </recommendedName>
</protein>
<keyword evidence="3" id="KW-1185">Reference proteome</keyword>
<dbReference type="Proteomes" id="UP001388673">
    <property type="component" value="Unassembled WGS sequence"/>
</dbReference>
<evidence type="ECO:0000256" key="1">
    <source>
        <dbReference type="SAM" id="MobiDB-lite"/>
    </source>
</evidence>